<reference evidence="1 2" key="1">
    <citation type="journal article" date="2015" name="Infect. Genet. Evol.">
        <title>Genomic sequences of six botulinum neurotoxin-producing strains representing three clostridial species illustrate the mobility and diversity of botulinum neurotoxin genes.</title>
        <authorList>
            <person name="Smith T.J."/>
            <person name="Hill K.K."/>
            <person name="Xie G."/>
            <person name="Foley B.T."/>
            <person name="Williamson C.H."/>
            <person name="Foster J.T."/>
            <person name="Johnson S.L."/>
            <person name="Chertkov O."/>
            <person name="Teshima H."/>
            <person name="Gibbons H.S."/>
            <person name="Johnsky L.A."/>
            <person name="Karavis M.A."/>
            <person name="Smith L.A."/>
        </authorList>
    </citation>
    <scope>NUCLEOTIDE SEQUENCE [LARGE SCALE GENOMIC DNA]</scope>
    <source>
        <strain evidence="1">Sullivan</strain>
    </source>
</reference>
<evidence type="ECO:0000313" key="1">
    <source>
        <dbReference type="EMBL" id="AIY83363.1"/>
    </source>
</evidence>
<accession>A0A0A7FUX5</accession>
<proteinExistence type="predicted"/>
<dbReference type="OrthoDB" id="1026745at2"/>
<name>A0A0A7FUX5_9CLOT</name>
<dbReference type="KEGG" id="cbv:U729_2227"/>
<gene>
    <name evidence="1" type="ORF">U729_2227</name>
</gene>
<dbReference type="RefSeq" id="WP_052139534.1">
    <property type="nucleotide sequence ID" value="NZ_CP006905.1"/>
</dbReference>
<dbReference type="AlphaFoldDB" id="A0A0A7FUX5"/>
<organism evidence="1 2">
    <name type="scientific">Clostridium baratii str. Sullivan</name>
    <dbReference type="NCBI Taxonomy" id="1415775"/>
    <lineage>
        <taxon>Bacteria</taxon>
        <taxon>Bacillati</taxon>
        <taxon>Bacillota</taxon>
        <taxon>Clostridia</taxon>
        <taxon>Eubacteriales</taxon>
        <taxon>Clostridiaceae</taxon>
        <taxon>Clostridium</taxon>
    </lineage>
</organism>
<dbReference type="Gene3D" id="3.40.50.360">
    <property type="match status" value="1"/>
</dbReference>
<sequence length="222" mass="25189">MKNIILVNGSSKGKKSCSNYLLETIKENIKKDNSISEIIINDNRIKIEEKFNTLVNSDVIIIAFPLYVDCLPSCVISFLQEFENYLNNKKIEKEIILYGIVNCGFFEGEQNKYALKVLKNYTNHISFLTYGGGIGIGGGGFLGRSQSIPWQAKIKLDIKKNLDIFCEAIDKKVILKDNIYTNINMNKNLYSMAGSFGWISEGIKNKIFIKGLFNRPYNKDAK</sequence>
<dbReference type="HOGENOM" id="CLU_111116_0_0_9"/>
<dbReference type="EMBL" id="CP006905">
    <property type="protein sequence ID" value="AIY83363.1"/>
    <property type="molecule type" value="Genomic_DNA"/>
</dbReference>
<dbReference type="SUPFAM" id="SSF52218">
    <property type="entry name" value="Flavoproteins"/>
    <property type="match status" value="1"/>
</dbReference>
<keyword evidence="2" id="KW-1185">Reference proteome</keyword>
<dbReference type="InterPro" id="IPR029039">
    <property type="entry name" value="Flavoprotein-like_sf"/>
</dbReference>
<evidence type="ECO:0000313" key="2">
    <source>
        <dbReference type="Proteomes" id="UP000030635"/>
    </source>
</evidence>
<protein>
    <submittedName>
        <fullName evidence="1">Flavodoxin family protein</fullName>
    </submittedName>
</protein>
<dbReference type="Proteomes" id="UP000030635">
    <property type="component" value="Chromosome"/>
</dbReference>
<dbReference type="eggNOG" id="COG0655">
    <property type="taxonomic scope" value="Bacteria"/>
</dbReference>